<dbReference type="AlphaFoldDB" id="A0A448ZN64"/>
<protein>
    <submittedName>
        <fullName evidence="2">Uncharacterized protein</fullName>
    </submittedName>
</protein>
<proteinExistence type="predicted"/>
<name>A0A448ZN64_9STRA</name>
<feature type="compositionally biased region" description="Basic residues" evidence="1">
    <location>
        <begin position="27"/>
        <end position="39"/>
    </location>
</feature>
<evidence type="ECO:0000256" key="1">
    <source>
        <dbReference type="SAM" id="MobiDB-lite"/>
    </source>
</evidence>
<evidence type="ECO:0000313" key="3">
    <source>
        <dbReference type="Proteomes" id="UP000291116"/>
    </source>
</evidence>
<reference evidence="2 3" key="1">
    <citation type="submission" date="2019-01" db="EMBL/GenBank/DDBJ databases">
        <authorList>
            <person name="Ferrante I. M."/>
        </authorList>
    </citation>
    <scope>NUCLEOTIDE SEQUENCE [LARGE SCALE GENOMIC DNA]</scope>
    <source>
        <strain evidence="2 3">B856</strain>
    </source>
</reference>
<feature type="region of interest" description="Disordered" evidence="1">
    <location>
        <begin position="22"/>
        <end position="46"/>
    </location>
</feature>
<keyword evidence="3" id="KW-1185">Reference proteome</keyword>
<organism evidence="2 3">
    <name type="scientific">Pseudo-nitzschia multistriata</name>
    <dbReference type="NCBI Taxonomy" id="183589"/>
    <lineage>
        <taxon>Eukaryota</taxon>
        <taxon>Sar</taxon>
        <taxon>Stramenopiles</taxon>
        <taxon>Ochrophyta</taxon>
        <taxon>Bacillariophyta</taxon>
        <taxon>Bacillariophyceae</taxon>
        <taxon>Bacillariophycidae</taxon>
        <taxon>Bacillariales</taxon>
        <taxon>Bacillariaceae</taxon>
        <taxon>Pseudo-nitzschia</taxon>
    </lineage>
</organism>
<dbReference type="EMBL" id="CAACVS010000549">
    <property type="protein sequence ID" value="VEU43433.1"/>
    <property type="molecule type" value="Genomic_DNA"/>
</dbReference>
<sequence length="104" mass="12346">MPGLVEVQGYHICGILQFASLQNQHQEKRRRRRRRHKKLNAPIKYPSSLIPPAKYISEESHHQSISGKYMSNSEKESGIRKKKRKLTVEWFDDVQSAKQRFWKV</sequence>
<gene>
    <name evidence="2" type="ORF">PSNMU_V1.4_AUG-EV-PASAV3_0104560</name>
</gene>
<accession>A0A448ZN64</accession>
<evidence type="ECO:0000313" key="2">
    <source>
        <dbReference type="EMBL" id="VEU43433.1"/>
    </source>
</evidence>
<dbReference type="Proteomes" id="UP000291116">
    <property type="component" value="Unassembled WGS sequence"/>
</dbReference>